<sequence length="466" mass="53784">MTFFVLALGLILRLINLNQSFWLDEASQAQQSALSLSQIWSGRPADFHPPLFYTLSHFWLQFGRSEIWLRLLPVTFGVANIYVLYLFARKLFPDKKIIIGHWTLKIEHLAGLLLSAAPFHIYYSQEFRSYSLLGLLGTLAMYFTHQRRFIWLAATNLILLYTHYSSIFIIFTQLAYFAIYSRKALTKFIIHNILFLVLYLPWFPQFSRQLNAGSRIDEYLPGWRNILSISPIKAFPVILFKLIAGRITFVSRPLYFAYFASVMVITLFSLLVARSQAKSFLFVWSFLPIFIMLLTSLAFPQNQPFRVIYVLPALILLIVTACLRFPKLFLTLFMYIALVGNIAYFTRPRLQREQWSQAAIFLQSQAGVVIIKFPGNFAPLDWYAPDLSVIAAVPTMPARSEEVAMKLSSLQASTTPVYLLEYLTDLSDPNRIVDNTLDQLGYTVSRTYDFPGVGFIYKYDKNDNRI</sequence>
<dbReference type="STRING" id="1797259.A2989_02440"/>
<organism evidence="2 3">
    <name type="scientific">Candidatus Amesbacteria bacterium RIFCSPLOWO2_01_FULL_48_25</name>
    <dbReference type="NCBI Taxonomy" id="1797259"/>
    <lineage>
        <taxon>Bacteria</taxon>
        <taxon>Candidatus Amesiibacteriota</taxon>
    </lineage>
</organism>
<evidence type="ECO:0000256" key="1">
    <source>
        <dbReference type="SAM" id="Phobius"/>
    </source>
</evidence>
<keyword evidence="1" id="KW-1133">Transmembrane helix</keyword>
<accession>A0A1F4ZDI8</accession>
<feature type="transmembrane region" description="Helical" evidence="1">
    <location>
        <begin position="185"/>
        <end position="202"/>
    </location>
</feature>
<evidence type="ECO:0000313" key="2">
    <source>
        <dbReference type="EMBL" id="OGD03464.1"/>
    </source>
</evidence>
<protein>
    <recommendedName>
        <fullName evidence="4">Glycosyltransferase RgtA/B/C/D-like domain-containing protein</fullName>
    </recommendedName>
</protein>
<keyword evidence="1" id="KW-0812">Transmembrane</keyword>
<feature type="transmembrane region" description="Helical" evidence="1">
    <location>
        <begin position="280"/>
        <end position="299"/>
    </location>
</feature>
<dbReference type="AlphaFoldDB" id="A0A1F4ZDI8"/>
<feature type="transmembrane region" description="Helical" evidence="1">
    <location>
        <begin position="157"/>
        <end position="179"/>
    </location>
</feature>
<feature type="transmembrane region" description="Helical" evidence="1">
    <location>
        <begin position="328"/>
        <end position="346"/>
    </location>
</feature>
<feature type="transmembrane region" description="Helical" evidence="1">
    <location>
        <begin position="305"/>
        <end position="323"/>
    </location>
</feature>
<feature type="transmembrane region" description="Helical" evidence="1">
    <location>
        <begin position="67"/>
        <end position="87"/>
    </location>
</feature>
<feature type="transmembrane region" description="Helical" evidence="1">
    <location>
        <begin position="255"/>
        <end position="273"/>
    </location>
</feature>
<comment type="caution">
    <text evidence="2">The sequence shown here is derived from an EMBL/GenBank/DDBJ whole genome shotgun (WGS) entry which is preliminary data.</text>
</comment>
<name>A0A1F4ZDI8_9BACT</name>
<feature type="transmembrane region" description="Helical" evidence="1">
    <location>
        <begin position="127"/>
        <end position="145"/>
    </location>
</feature>
<dbReference type="Proteomes" id="UP000177080">
    <property type="component" value="Unassembled WGS sequence"/>
</dbReference>
<keyword evidence="1" id="KW-0472">Membrane</keyword>
<evidence type="ECO:0008006" key="4">
    <source>
        <dbReference type="Google" id="ProtNLM"/>
    </source>
</evidence>
<evidence type="ECO:0000313" key="3">
    <source>
        <dbReference type="Proteomes" id="UP000177080"/>
    </source>
</evidence>
<dbReference type="EMBL" id="MEXN01000006">
    <property type="protein sequence ID" value="OGD03464.1"/>
    <property type="molecule type" value="Genomic_DNA"/>
</dbReference>
<proteinExistence type="predicted"/>
<gene>
    <name evidence="2" type="ORF">A2989_02440</name>
</gene>
<reference evidence="2 3" key="1">
    <citation type="journal article" date="2016" name="Nat. Commun.">
        <title>Thousands of microbial genomes shed light on interconnected biogeochemical processes in an aquifer system.</title>
        <authorList>
            <person name="Anantharaman K."/>
            <person name="Brown C.T."/>
            <person name="Hug L.A."/>
            <person name="Sharon I."/>
            <person name="Castelle C.J."/>
            <person name="Probst A.J."/>
            <person name="Thomas B.C."/>
            <person name="Singh A."/>
            <person name="Wilkins M.J."/>
            <person name="Karaoz U."/>
            <person name="Brodie E.L."/>
            <person name="Williams K.H."/>
            <person name="Hubbard S.S."/>
            <person name="Banfield J.F."/>
        </authorList>
    </citation>
    <scope>NUCLEOTIDE SEQUENCE [LARGE SCALE GENOMIC DNA]</scope>
</reference>